<dbReference type="OrthoDB" id="436496at2759"/>
<protein>
    <submittedName>
        <fullName evidence="2">Uncharacterized protein</fullName>
    </submittedName>
</protein>
<feature type="region of interest" description="Disordered" evidence="1">
    <location>
        <begin position="235"/>
        <end position="263"/>
    </location>
</feature>
<proteinExistence type="predicted"/>
<dbReference type="AlphaFoldDB" id="A0A517LEN2"/>
<sequence length="468" mass="52708">MPLYAGISMKIHTPFALQGLPEIAPTEDIYDHSPAKQHVDESRCRVSVFVPVMPQAHFWLSYNVNEPPSEPVGVFYVFKLLVNGQPLVTWSCGEEEEWRGKSMFSLYDAEQGDAVGGAGMQKMCFHFSKRDEDGREEQASEFTGDQERCVEVRVCRANVKIRVPRNLPKYEGLPDLPGFELRTGGITKRGNPRTFYKFGLLDPFDSPYATFRFYCRTIDEFKALNLKTEQLEIKQPEPTCQASPGSIKSEGSDKHWMAPSRIPNIKLERTPSISDSYFSYPNRASGKKKKRVSTNGDGSPQRIYCEDSPQSSPERRRPLGPRRIMSRGTTGPWVPPMPNAPVLPPPVPKHADIWQFGPVTETTNENVEIVYEETEEGPKVNPRRLSIPPSMVLRPLIAHGPLDASPQKVAVEPEAVSRRDKALPPSPRRRARAETGGLMRYVLANSIARRRIPTEPETRHGSDARVQM</sequence>
<evidence type="ECO:0000313" key="2">
    <source>
        <dbReference type="EMBL" id="QDS74036.1"/>
    </source>
</evidence>
<dbReference type="EMBL" id="CP042194">
    <property type="protein sequence ID" value="QDS74036.1"/>
    <property type="molecule type" value="Genomic_DNA"/>
</dbReference>
<feature type="compositionally biased region" description="Basic and acidic residues" evidence="1">
    <location>
        <begin position="452"/>
        <end position="468"/>
    </location>
</feature>
<dbReference type="Proteomes" id="UP000316270">
    <property type="component" value="Chromosome 10"/>
</dbReference>
<gene>
    <name evidence="2" type="ORF">FKW77_009083</name>
</gene>
<keyword evidence="3" id="KW-1185">Reference proteome</keyword>
<evidence type="ECO:0000256" key="1">
    <source>
        <dbReference type="SAM" id="MobiDB-lite"/>
    </source>
</evidence>
<reference evidence="2 3" key="1">
    <citation type="submission" date="2019-07" db="EMBL/GenBank/DDBJ databases">
        <title>Finished genome of Venturia effusa.</title>
        <authorList>
            <person name="Young C.A."/>
            <person name="Cox M.P."/>
            <person name="Ganley A.R.D."/>
            <person name="David W.J."/>
        </authorList>
    </citation>
    <scope>NUCLEOTIDE SEQUENCE [LARGE SCALE GENOMIC DNA]</scope>
    <source>
        <strain evidence="3">albino</strain>
    </source>
</reference>
<feature type="region of interest" description="Disordered" evidence="1">
    <location>
        <begin position="276"/>
        <end position="339"/>
    </location>
</feature>
<dbReference type="STRING" id="50376.A0A517LEN2"/>
<feature type="region of interest" description="Disordered" evidence="1">
    <location>
        <begin position="407"/>
        <end position="434"/>
    </location>
</feature>
<evidence type="ECO:0000313" key="3">
    <source>
        <dbReference type="Proteomes" id="UP000316270"/>
    </source>
</evidence>
<organism evidence="2 3">
    <name type="scientific">Venturia effusa</name>
    <dbReference type="NCBI Taxonomy" id="50376"/>
    <lineage>
        <taxon>Eukaryota</taxon>
        <taxon>Fungi</taxon>
        <taxon>Dikarya</taxon>
        <taxon>Ascomycota</taxon>
        <taxon>Pezizomycotina</taxon>
        <taxon>Dothideomycetes</taxon>
        <taxon>Pleosporomycetidae</taxon>
        <taxon>Venturiales</taxon>
        <taxon>Venturiaceae</taxon>
        <taxon>Venturia</taxon>
    </lineage>
</organism>
<name>A0A517LEN2_9PEZI</name>
<feature type="region of interest" description="Disordered" evidence="1">
    <location>
        <begin position="449"/>
        <end position="468"/>
    </location>
</feature>
<accession>A0A517LEN2</accession>